<comment type="caution">
    <text evidence="2">The sequence shown here is derived from an EMBL/GenBank/DDBJ whole genome shotgun (WGS) entry which is preliminary data.</text>
</comment>
<name>A0A939QIT5_9MICO</name>
<feature type="transmembrane region" description="Helical" evidence="1">
    <location>
        <begin position="153"/>
        <end position="170"/>
    </location>
</feature>
<feature type="transmembrane region" description="Helical" evidence="1">
    <location>
        <begin position="122"/>
        <end position="141"/>
    </location>
</feature>
<sequence length="202" mass="20423">MTALRGEKDLVGARPRRRVAVVTSLLALVIGIGSLAIALPGLRGVGETVFNVAALFVAPSLAAVALVMLCRNAGVTPAARTAPILAASTAAFALAAMTRQAWSIGFDRADAGLPDTWFSALLWPLFAVAWAVGALAIALLVHAMMTAGGTSPTVGWATGVAVGLVAAPAIGIGLISPVPVMLTSAALVIFALRRPRARPAAD</sequence>
<protein>
    <submittedName>
        <fullName evidence="2">Uncharacterized protein</fullName>
    </submittedName>
</protein>
<keyword evidence="1" id="KW-0472">Membrane</keyword>
<dbReference type="AlphaFoldDB" id="A0A939QIT5"/>
<evidence type="ECO:0000313" key="3">
    <source>
        <dbReference type="Proteomes" id="UP000680132"/>
    </source>
</evidence>
<organism evidence="2 3">
    <name type="scientific">Microbacterium stercoris</name>
    <dbReference type="NCBI Taxonomy" id="2820289"/>
    <lineage>
        <taxon>Bacteria</taxon>
        <taxon>Bacillati</taxon>
        <taxon>Actinomycetota</taxon>
        <taxon>Actinomycetes</taxon>
        <taxon>Micrococcales</taxon>
        <taxon>Microbacteriaceae</taxon>
        <taxon>Microbacterium</taxon>
    </lineage>
</organism>
<dbReference type="EMBL" id="JAGFOA010000003">
    <property type="protein sequence ID" value="MBO3663633.1"/>
    <property type="molecule type" value="Genomic_DNA"/>
</dbReference>
<keyword evidence="3" id="KW-1185">Reference proteome</keyword>
<dbReference type="RefSeq" id="WP_208502917.1">
    <property type="nucleotide sequence ID" value="NZ_JAGFOA010000003.1"/>
</dbReference>
<gene>
    <name evidence="2" type="ORF">J5V96_08900</name>
</gene>
<accession>A0A939QIT5</accession>
<dbReference type="Proteomes" id="UP000680132">
    <property type="component" value="Unassembled WGS sequence"/>
</dbReference>
<keyword evidence="1" id="KW-1133">Transmembrane helix</keyword>
<feature type="transmembrane region" description="Helical" evidence="1">
    <location>
        <begin position="82"/>
        <end position="102"/>
    </location>
</feature>
<proteinExistence type="predicted"/>
<feature type="transmembrane region" description="Helical" evidence="1">
    <location>
        <begin position="48"/>
        <end position="70"/>
    </location>
</feature>
<evidence type="ECO:0000313" key="2">
    <source>
        <dbReference type="EMBL" id="MBO3663633.1"/>
    </source>
</evidence>
<reference evidence="2" key="1">
    <citation type="submission" date="2021-03" db="EMBL/GenBank/DDBJ databases">
        <title>Microbacterium sp. nov., a novel actinobacterium isolated from cow dung.</title>
        <authorList>
            <person name="Zhang L."/>
        </authorList>
    </citation>
    <scope>NUCLEOTIDE SEQUENCE</scope>
    <source>
        <strain evidence="2">NEAU-LLB</strain>
    </source>
</reference>
<evidence type="ECO:0000256" key="1">
    <source>
        <dbReference type="SAM" id="Phobius"/>
    </source>
</evidence>
<keyword evidence="1" id="KW-0812">Transmembrane</keyword>
<feature type="transmembrane region" description="Helical" evidence="1">
    <location>
        <begin position="20"/>
        <end position="42"/>
    </location>
</feature>